<dbReference type="Gene3D" id="3.40.30.10">
    <property type="entry name" value="Glutaredoxin"/>
    <property type="match status" value="1"/>
</dbReference>
<protein>
    <submittedName>
        <fullName evidence="3">Redoxin family protein</fullName>
    </submittedName>
</protein>
<evidence type="ECO:0000256" key="1">
    <source>
        <dbReference type="SAM" id="SignalP"/>
    </source>
</evidence>
<evidence type="ECO:0000313" key="3">
    <source>
        <dbReference type="EMBL" id="NYV28003.1"/>
    </source>
</evidence>
<evidence type="ECO:0000313" key="4">
    <source>
        <dbReference type="Proteomes" id="UP000526184"/>
    </source>
</evidence>
<proteinExistence type="predicted"/>
<dbReference type="GO" id="GO:0016491">
    <property type="term" value="F:oxidoreductase activity"/>
    <property type="evidence" value="ECO:0007669"/>
    <property type="project" value="InterPro"/>
</dbReference>
<dbReference type="PANTHER" id="PTHR42852:SF16">
    <property type="entry name" value="THIOL:DISULFIDE INTERCHANGE PROTEIN TLPA"/>
    <property type="match status" value="1"/>
</dbReference>
<dbReference type="PANTHER" id="PTHR42852">
    <property type="entry name" value="THIOL:DISULFIDE INTERCHANGE PROTEIN DSBE"/>
    <property type="match status" value="1"/>
</dbReference>
<dbReference type="Proteomes" id="UP000526184">
    <property type="component" value="Unassembled WGS sequence"/>
</dbReference>
<feature type="chain" id="PRO_5031341636" evidence="1">
    <location>
        <begin position="19"/>
        <end position="156"/>
    </location>
</feature>
<gene>
    <name evidence="3" type="ORF">HP397_04140</name>
</gene>
<dbReference type="InterPro" id="IPR013740">
    <property type="entry name" value="Redoxin"/>
</dbReference>
<dbReference type="PROSITE" id="PS51352">
    <property type="entry name" value="THIOREDOXIN_2"/>
    <property type="match status" value="1"/>
</dbReference>
<evidence type="ECO:0000259" key="2">
    <source>
        <dbReference type="PROSITE" id="PS51352"/>
    </source>
</evidence>
<dbReference type="Pfam" id="PF08534">
    <property type="entry name" value="Redoxin"/>
    <property type="match status" value="1"/>
</dbReference>
<sequence>MKKIIIMLMLIFSSLTFSGDLDNIVFKDQKGQVKTIKDFKGKTYIKLWASWCPTCLYTMDHTVELSKEKNLGFNAISVVSPTKKGELNEEDFKKWFKGTDWTALPVLMDNQGSLIKKARLRGYPTNVFIDSEGNIAKVVTGVISTKKIKEEMSKIK</sequence>
<accession>A0A7Z0PEX5</accession>
<dbReference type="AlphaFoldDB" id="A0A7Z0PEX5"/>
<dbReference type="InterPro" id="IPR013766">
    <property type="entry name" value="Thioredoxin_domain"/>
</dbReference>
<dbReference type="RefSeq" id="WP_180136125.1">
    <property type="nucleotide sequence ID" value="NZ_JABMKT010000018.1"/>
</dbReference>
<dbReference type="InterPro" id="IPR050553">
    <property type="entry name" value="Thioredoxin_ResA/DsbE_sf"/>
</dbReference>
<keyword evidence="1" id="KW-0732">Signal</keyword>
<feature type="signal peptide" evidence="1">
    <location>
        <begin position="1"/>
        <end position="18"/>
    </location>
</feature>
<organism evidence="3 4">
    <name type="scientific">Streptobacillus felis</name>
    <dbReference type="NCBI Taxonomy" id="1384509"/>
    <lineage>
        <taxon>Bacteria</taxon>
        <taxon>Fusobacteriati</taxon>
        <taxon>Fusobacteriota</taxon>
        <taxon>Fusobacteriia</taxon>
        <taxon>Fusobacteriales</taxon>
        <taxon>Leptotrichiaceae</taxon>
        <taxon>Streptobacillus</taxon>
    </lineage>
</organism>
<keyword evidence="4" id="KW-1185">Reference proteome</keyword>
<dbReference type="SUPFAM" id="SSF52833">
    <property type="entry name" value="Thioredoxin-like"/>
    <property type="match status" value="1"/>
</dbReference>
<reference evidence="3 4" key="1">
    <citation type="submission" date="2020-05" db="EMBL/GenBank/DDBJ databases">
        <title>Streptobacillus felis strain LHL191014123.</title>
        <authorList>
            <person name="Fawzy A."/>
            <person name="Rau J."/>
            <person name="Risse K."/>
            <person name="Schauerte N."/>
            <person name="Geiger C."/>
            <person name="Blom J."/>
            <person name="Imirzalioglu C."/>
            <person name="Falgenhauer J."/>
            <person name="Bach A."/>
            <person name="Herden C."/>
            <person name="Eisenberg T."/>
        </authorList>
    </citation>
    <scope>NUCLEOTIDE SEQUENCE [LARGE SCALE GENOMIC DNA]</scope>
    <source>
        <strain evidence="3 4">LHL191014123</strain>
    </source>
</reference>
<dbReference type="InterPro" id="IPR036249">
    <property type="entry name" value="Thioredoxin-like_sf"/>
</dbReference>
<comment type="caution">
    <text evidence="3">The sequence shown here is derived from an EMBL/GenBank/DDBJ whole genome shotgun (WGS) entry which is preliminary data.</text>
</comment>
<dbReference type="CDD" id="cd02966">
    <property type="entry name" value="TlpA_like_family"/>
    <property type="match status" value="1"/>
</dbReference>
<name>A0A7Z0PEX5_9FUSO</name>
<dbReference type="EMBL" id="JABMKT010000018">
    <property type="protein sequence ID" value="NYV28003.1"/>
    <property type="molecule type" value="Genomic_DNA"/>
</dbReference>
<feature type="domain" description="Thioredoxin" evidence="2">
    <location>
        <begin position="15"/>
        <end position="156"/>
    </location>
</feature>